<evidence type="ECO:0000256" key="1">
    <source>
        <dbReference type="PROSITE-ProRule" id="PRU00042"/>
    </source>
</evidence>
<dbReference type="AlphaFoldDB" id="A0A183TLT8"/>
<dbReference type="WBParaSite" id="SSLN_0001810001-mRNA-1">
    <property type="protein sequence ID" value="SSLN_0001810001-mRNA-1"/>
    <property type="gene ID" value="SSLN_0001810001"/>
</dbReference>
<dbReference type="EMBL" id="UYSU01042507">
    <property type="protein sequence ID" value="VDM03822.1"/>
    <property type="molecule type" value="Genomic_DNA"/>
</dbReference>
<organism evidence="6">
    <name type="scientific">Schistocephalus solidus</name>
    <name type="common">Tapeworm</name>
    <dbReference type="NCBI Taxonomy" id="70667"/>
    <lineage>
        <taxon>Eukaryota</taxon>
        <taxon>Metazoa</taxon>
        <taxon>Spiralia</taxon>
        <taxon>Lophotrochozoa</taxon>
        <taxon>Platyhelminthes</taxon>
        <taxon>Cestoda</taxon>
        <taxon>Eucestoda</taxon>
        <taxon>Diphyllobothriidea</taxon>
        <taxon>Diphyllobothriidae</taxon>
        <taxon>Schistocephalus</taxon>
    </lineage>
</organism>
<keyword evidence="5" id="KW-1185">Reference proteome</keyword>
<dbReference type="InterPro" id="IPR013087">
    <property type="entry name" value="Znf_C2H2_type"/>
</dbReference>
<evidence type="ECO:0000313" key="5">
    <source>
        <dbReference type="Proteomes" id="UP000275846"/>
    </source>
</evidence>
<sequence length="122" mass="12868">MSINNLNDATDRPSPSFTCTPASTSAAAAPAPITNPNNHDAPSNINPAAANTSDVDSVPTCPHCNRTLKSGIGLVGHLRIHRTETGELVHGAPTCNRCARLHYPLFPHVHTLYGPALSHVHP</sequence>
<keyword evidence="1" id="KW-0862">Zinc</keyword>
<dbReference type="PROSITE" id="PS50157">
    <property type="entry name" value="ZINC_FINGER_C2H2_2"/>
    <property type="match status" value="1"/>
</dbReference>
<feature type="compositionally biased region" description="Polar residues" evidence="2">
    <location>
        <begin position="37"/>
        <end position="55"/>
    </location>
</feature>
<gene>
    <name evidence="4" type="ORF">SSLN_LOCUS17436</name>
</gene>
<evidence type="ECO:0000256" key="2">
    <source>
        <dbReference type="SAM" id="MobiDB-lite"/>
    </source>
</evidence>
<dbReference type="GO" id="GO:0008270">
    <property type="term" value="F:zinc ion binding"/>
    <property type="evidence" value="ECO:0007669"/>
    <property type="project" value="UniProtKB-KW"/>
</dbReference>
<evidence type="ECO:0000313" key="6">
    <source>
        <dbReference type="WBParaSite" id="SSLN_0001810001-mRNA-1"/>
    </source>
</evidence>
<feature type="compositionally biased region" description="Low complexity" evidence="2">
    <location>
        <begin position="13"/>
        <end position="36"/>
    </location>
</feature>
<dbReference type="PROSITE" id="PS00028">
    <property type="entry name" value="ZINC_FINGER_C2H2_1"/>
    <property type="match status" value="1"/>
</dbReference>
<keyword evidence="1" id="KW-0863">Zinc-finger</keyword>
<feature type="region of interest" description="Disordered" evidence="2">
    <location>
        <begin position="1"/>
        <end position="57"/>
    </location>
</feature>
<evidence type="ECO:0000313" key="4">
    <source>
        <dbReference type="EMBL" id="VDM03822.1"/>
    </source>
</evidence>
<reference evidence="4 5" key="2">
    <citation type="submission" date="2018-11" db="EMBL/GenBank/DDBJ databases">
        <authorList>
            <consortium name="Pathogen Informatics"/>
        </authorList>
    </citation>
    <scope>NUCLEOTIDE SEQUENCE [LARGE SCALE GENOMIC DNA]</scope>
    <source>
        <strain evidence="4 5">NST_G2</strain>
    </source>
</reference>
<dbReference type="OrthoDB" id="10533490at2759"/>
<keyword evidence="1" id="KW-0479">Metal-binding</keyword>
<feature type="domain" description="C2H2-type" evidence="3">
    <location>
        <begin position="59"/>
        <end position="86"/>
    </location>
</feature>
<accession>A0A183TLT8</accession>
<reference evidence="6" key="1">
    <citation type="submission" date="2016-06" db="UniProtKB">
        <authorList>
            <consortium name="WormBaseParasite"/>
        </authorList>
    </citation>
    <scope>IDENTIFICATION</scope>
</reference>
<protein>
    <submittedName>
        <fullName evidence="6">C2H2-type domain-containing protein</fullName>
    </submittedName>
</protein>
<name>A0A183TLT8_SCHSO</name>
<dbReference type="Proteomes" id="UP000275846">
    <property type="component" value="Unassembled WGS sequence"/>
</dbReference>
<evidence type="ECO:0000259" key="3">
    <source>
        <dbReference type="PROSITE" id="PS50157"/>
    </source>
</evidence>
<proteinExistence type="predicted"/>